<protein>
    <submittedName>
        <fullName evidence="3">DUF4129 domain-containing protein</fullName>
    </submittedName>
</protein>
<gene>
    <name evidence="3" type="ORF">EAX62_08945</name>
</gene>
<comment type="caution">
    <text evidence="3">The sequence shown here is derived from an EMBL/GenBank/DDBJ whole genome shotgun (WGS) entry which is preliminary data.</text>
</comment>
<dbReference type="Proteomes" id="UP000275256">
    <property type="component" value="Unassembled WGS sequence"/>
</dbReference>
<sequence length="351" mass="37552">MPNARVREKASATPRATAAISQASHHIVHLLSSRDISLRGSPKWRRTWAKLCRCVGVEWVENPGFAQGMPLAPRNAAHNVCHASTTIECCMGRGHTAGTPVPVRSVDSFLVNASTPSRRGGNLLLVPAVALVVLLLVTLGATSPRPAAVEIIPRPAPTEILEPEAPPTVSAAPSPSPMFPVPEQKPFIVPGWVGDVIRTVAVVVVLALIALLILRLAGVMVRTDRRQAADPSGNQSDIPEIDDEALAATVADTVASLRQGIPVDGAVIECWRRLERVASDSGIVRRPAQTSQEFTVEVLGHAVVDAAALQDLAELYRQALFSTHQLTDVHRDRAIAALEALSDQLARREQT</sequence>
<proteinExistence type="predicted"/>
<feature type="domain" description="Protein-glutamine gamma-glutamyltransferase-like C-terminal" evidence="2">
    <location>
        <begin position="270"/>
        <end position="339"/>
    </location>
</feature>
<evidence type="ECO:0000259" key="2">
    <source>
        <dbReference type="Pfam" id="PF13559"/>
    </source>
</evidence>
<reference evidence="3 4" key="1">
    <citation type="submission" date="2018-10" db="EMBL/GenBank/DDBJ databases">
        <title>Tessaracoccus antarcticuss sp. nov., isolated from sediment.</title>
        <authorList>
            <person name="Zhou L.Y."/>
            <person name="Du Z.J."/>
        </authorList>
    </citation>
    <scope>NUCLEOTIDE SEQUENCE [LARGE SCALE GENOMIC DNA]</scope>
    <source>
        <strain evidence="3 4">JDX10</strain>
    </source>
</reference>
<keyword evidence="1" id="KW-1133">Transmembrane helix</keyword>
<evidence type="ECO:0000256" key="1">
    <source>
        <dbReference type="SAM" id="Phobius"/>
    </source>
</evidence>
<feature type="transmembrane region" description="Helical" evidence="1">
    <location>
        <begin position="123"/>
        <end position="141"/>
    </location>
</feature>
<keyword evidence="1" id="KW-0812">Transmembrane</keyword>
<dbReference type="AlphaFoldDB" id="A0A3M0G6W6"/>
<keyword evidence="1" id="KW-0472">Membrane</keyword>
<dbReference type="Pfam" id="PF13559">
    <property type="entry name" value="DUF4129"/>
    <property type="match status" value="1"/>
</dbReference>
<keyword evidence="4" id="KW-1185">Reference proteome</keyword>
<feature type="transmembrane region" description="Helical" evidence="1">
    <location>
        <begin position="196"/>
        <end position="217"/>
    </location>
</feature>
<name>A0A3M0G6W6_9ACTN</name>
<accession>A0A3M0G6W6</accession>
<dbReference type="InterPro" id="IPR025403">
    <property type="entry name" value="TgpA-like_C"/>
</dbReference>
<dbReference type="EMBL" id="REFW01000002">
    <property type="protein sequence ID" value="RMB59857.1"/>
    <property type="molecule type" value="Genomic_DNA"/>
</dbReference>
<evidence type="ECO:0000313" key="4">
    <source>
        <dbReference type="Proteomes" id="UP000275256"/>
    </source>
</evidence>
<organism evidence="3 4">
    <name type="scientific">Tessaracoccus antarcticus</name>
    <dbReference type="NCBI Taxonomy" id="2479848"/>
    <lineage>
        <taxon>Bacteria</taxon>
        <taxon>Bacillati</taxon>
        <taxon>Actinomycetota</taxon>
        <taxon>Actinomycetes</taxon>
        <taxon>Propionibacteriales</taxon>
        <taxon>Propionibacteriaceae</taxon>
        <taxon>Tessaracoccus</taxon>
    </lineage>
</organism>
<evidence type="ECO:0000313" key="3">
    <source>
        <dbReference type="EMBL" id="RMB59857.1"/>
    </source>
</evidence>